<dbReference type="RefSeq" id="WP_016208534.1">
    <property type="nucleotide sequence ID" value="NZ_ASRV01000195.1"/>
</dbReference>
<protein>
    <recommendedName>
        <fullName evidence="3">Catalase</fullName>
    </recommendedName>
</protein>
<comment type="caution">
    <text evidence="1">The sequence shown here is derived from an EMBL/GenBank/DDBJ whole genome shotgun (WGS) entry which is preliminary data.</text>
</comment>
<keyword evidence="2" id="KW-1185">Reference proteome</keyword>
<evidence type="ECO:0000313" key="2">
    <source>
        <dbReference type="Proteomes" id="UP000013988"/>
    </source>
</evidence>
<name>R9C008_9CLOT</name>
<evidence type="ECO:0008006" key="3">
    <source>
        <dbReference type="Google" id="ProtNLM"/>
    </source>
</evidence>
<dbReference type="EMBL" id="ASRV01000195">
    <property type="protein sequence ID" value="EOR20546.1"/>
    <property type="molecule type" value="Genomic_DNA"/>
</dbReference>
<accession>R9C008</accession>
<evidence type="ECO:0000313" key="1">
    <source>
        <dbReference type="EMBL" id="EOR20546.1"/>
    </source>
</evidence>
<organism evidence="1 2">
    <name type="scientific">Clostridium sartagoforme AAU1</name>
    <dbReference type="NCBI Taxonomy" id="1202534"/>
    <lineage>
        <taxon>Bacteria</taxon>
        <taxon>Bacillati</taxon>
        <taxon>Bacillota</taxon>
        <taxon>Clostridia</taxon>
        <taxon>Eubacteriales</taxon>
        <taxon>Clostridiaceae</taxon>
        <taxon>Clostridium</taxon>
    </lineage>
</organism>
<reference evidence="1 2" key="1">
    <citation type="submission" date="2013-03" db="EMBL/GenBank/DDBJ databases">
        <title>Whole genome shotgun sequencing of Clostridium sartagoforme AAU1.</title>
        <authorList>
            <person name="Joshi C.G."/>
            <person name="Duggirala S.M."/>
            <person name="Nathani N.M."/>
            <person name="Bhatt V.D."/>
            <person name="Patel A.K."/>
            <person name="Pandya P.R."/>
            <person name="KaPatel J.A."/>
        </authorList>
    </citation>
    <scope>NUCLEOTIDE SEQUENCE [LARGE SCALE GENOMIC DNA]</scope>
    <source>
        <strain evidence="1 2">AAU1</strain>
    </source>
</reference>
<dbReference type="AlphaFoldDB" id="R9C008"/>
<dbReference type="InterPro" id="IPR043721">
    <property type="entry name" value="DUF5662"/>
</dbReference>
<dbReference type="Pfam" id="PF18907">
    <property type="entry name" value="DUF5662"/>
    <property type="match status" value="1"/>
</dbReference>
<proteinExistence type="predicted"/>
<gene>
    <name evidence="1" type="ORF">A500_16450</name>
</gene>
<sequence length="198" mass="24422">MKKYWLYFKYIIEHKKNVFLECRKVKGMWLHGITHDLSKFLPCEFIPYARKFYGNYPPNALLKDIGYKNIKTKESIEEDFQKAWEHHYKNNPHHWNYYDGEDMDYKDIDKMLCDWKAMGRKFGDTAQEFYLKNYKKMNLSWNTRMYIELALDLNFSEAHGYGHTMEKFAEMYDKETYDNYFGWIKERYKIDTYEILKK</sequence>
<dbReference type="PATRIC" id="fig|1202534.3.peg.3264"/>
<dbReference type="Proteomes" id="UP000013988">
    <property type="component" value="Unassembled WGS sequence"/>
</dbReference>
<dbReference type="OrthoDB" id="9784470at2"/>